<accession>A0A9Q3DMC8</accession>
<dbReference type="PANTHER" id="PTHR37984">
    <property type="entry name" value="PROTEIN CBG26694"/>
    <property type="match status" value="1"/>
</dbReference>
<dbReference type="AlphaFoldDB" id="A0A9Q3DMC8"/>
<comment type="caution">
    <text evidence="1">The sequence shown here is derived from an EMBL/GenBank/DDBJ whole genome shotgun (WGS) entry which is preliminary data.</text>
</comment>
<protein>
    <recommendedName>
        <fullName evidence="3">Reverse transcriptase domain-containing protein</fullName>
    </recommendedName>
</protein>
<organism evidence="1 2">
    <name type="scientific">Austropuccinia psidii MF-1</name>
    <dbReference type="NCBI Taxonomy" id="1389203"/>
    <lineage>
        <taxon>Eukaryota</taxon>
        <taxon>Fungi</taxon>
        <taxon>Dikarya</taxon>
        <taxon>Basidiomycota</taxon>
        <taxon>Pucciniomycotina</taxon>
        <taxon>Pucciniomycetes</taxon>
        <taxon>Pucciniales</taxon>
        <taxon>Sphaerophragmiaceae</taxon>
        <taxon>Austropuccinia</taxon>
    </lineage>
</organism>
<sequence length="245" mass="28440">MYRLGILDTNLVFQHPSGSVRMKTEIVVMDNCTSQHIIVGNDYLNIYGIDINNHKDRYFTIGKNKRQKFAFSNIPKPISLISYFKDTYKDELVDNELVEAQINPSLSHKMRNDLIDVLYMYKNALASDNEPLGSIKGHEVDITLNIERPYPPLLRRPAYPASPRAREALERHIQELIQLGVLRKVGHNEEFYVTTPVIIAWHNDKSRMARDSRALNTYMVPDRYPIPRIQETLTQFCKAKYITCI</sequence>
<evidence type="ECO:0008006" key="3">
    <source>
        <dbReference type="Google" id="ProtNLM"/>
    </source>
</evidence>
<evidence type="ECO:0000313" key="2">
    <source>
        <dbReference type="Proteomes" id="UP000765509"/>
    </source>
</evidence>
<dbReference type="Proteomes" id="UP000765509">
    <property type="component" value="Unassembled WGS sequence"/>
</dbReference>
<evidence type="ECO:0000313" key="1">
    <source>
        <dbReference type="EMBL" id="MBW0506085.1"/>
    </source>
</evidence>
<proteinExistence type="predicted"/>
<dbReference type="Gene3D" id="3.10.10.10">
    <property type="entry name" value="HIV Type 1 Reverse Transcriptase, subunit A, domain 1"/>
    <property type="match status" value="1"/>
</dbReference>
<dbReference type="OrthoDB" id="3250101at2759"/>
<dbReference type="EMBL" id="AVOT02018874">
    <property type="protein sequence ID" value="MBW0506085.1"/>
    <property type="molecule type" value="Genomic_DNA"/>
</dbReference>
<dbReference type="SUPFAM" id="SSF56672">
    <property type="entry name" value="DNA/RNA polymerases"/>
    <property type="match status" value="1"/>
</dbReference>
<dbReference type="Gene3D" id="3.30.70.270">
    <property type="match status" value="1"/>
</dbReference>
<gene>
    <name evidence="1" type="ORF">O181_045800</name>
</gene>
<dbReference type="InterPro" id="IPR043128">
    <property type="entry name" value="Rev_trsase/Diguanyl_cyclase"/>
</dbReference>
<dbReference type="InterPro" id="IPR043502">
    <property type="entry name" value="DNA/RNA_pol_sf"/>
</dbReference>
<reference evidence="1" key="1">
    <citation type="submission" date="2021-03" db="EMBL/GenBank/DDBJ databases">
        <title>Draft genome sequence of rust myrtle Austropuccinia psidii MF-1, a brazilian biotype.</title>
        <authorList>
            <person name="Quecine M.C."/>
            <person name="Pachon D.M.R."/>
            <person name="Bonatelli M.L."/>
            <person name="Correr F.H."/>
            <person name="Franceschini L.M."/>
            <person name="Leite T.F."/>
            <person name="Margarido G.R.A."/>
            <person name="Almeida C.A."/>
            <person name="Ferrarezi J.A."/>
            <person name="Labate C.A."/>
        </authorList>
    </citation>
    <scope>NUCLEOTIDE SEQUENCE</scope>
    <source>
        <strain evidence="1">MF-1</strain>
    </source>
</reference>
<keyword evidence="2" id="KW-1185">Reference proteome</keyword>
<name>A0A9Q3DMC8_9BASI</name>
<dbReference type="InterPro" id="IPR050951">
    <property type="entry name" value="Retrovirus_Pol_polyprotein"/>
</dbReference>
<dbReference type="PANTHER" id="PTHR37984:SF5">
    <property type="entry name" value="PROTEIN NYNRIN-LIKE"/>
    <property type="match status" value="1"/>
</dbReference>